<feature type="binding site" evidence="7">
    <location>
        <position position="201"/>
    </location>
    <ligand>
        <name>substrate</name>
    </ligand>
</feature>
<organism evidence="9 10">
    <name type="scientific">Tunturiibacter lichenicola</name>
    <dbReference type="NCBI Taxonomy" id="2051959"/>
    <lineage>
        <taxon>Bacteria</taxon>
        <taxon>Pseudomonadati</taxon>
        <taxon>Acidobacteriota</taxon>
        <taxon>Terriglobia</taxon>
        <taxon>Terriglobales</taxon>
        <taxon>Acidobacteriaceae</taxon>
        <taxon>Tunturiibacter</taxon>
    </lineage>
</organism>
<dbReference type="PANTHER" id="PTHR11735">
    <property type="entry name" value="TRNA N6-ADENOSINE THREONYLCARBAMOYLTRANSFERASE"/>
    <property type="match status" value="1"/>
</dbReference>
<dbReference type="PANTHER" id="PTHR11735:SF6">
    <property type="entry name" value="TRNA N6-ADENOSINE THREONYLCARBAMOYLTRANSFERASE, MITOCHONDRIAL"/>
    <property type="match status" value="1"/>
</dbReference>
<dbReference type="Gene3D" id="3.30.420.40">
    <property type="match status" value="2"/>
</dbReference>
<comment type="subcellular location">
    <subcellularLocation>
        <location evidence="7">Cytoplasm</location>
    </subcellularLocation>
</comment>
<keyword evidence="4 7" id="KW-0408">Iron</keyword>
<dbReference type="InterPro" id="IPR017860">
    <property type="entry name" value="Peptidase_M22_CS"/>
</dbReference>
<dbReference type="Pfam" id="PF00814">
    <property type="entry name" value="TsaD"/>
    <property type="match status" value="1"/>
</dbReference>
<dbReference type="HAMAP" id="MF_01445">
    <property type="entry name" value="TsaD"/>
    <property type="match status" value="1"/>
</dbReference>
<dbReference type="InterPro" id="IPR000905">
    <property type="entry name" value="Gcp-like_dom"/>
</dbReference>
<evidence type="ECO:0000256" key="1">
    <source>
        <dbReference type="ARBA" id="ARBA00022679"/>
    </source>
</evidence>
<evidence type="ECO:0000256" key="5">
    <source>
        <dbReference type="ARBA" id="ARBA00023315"/>
    </source>
</evidence>
<accession>A0A7Y9NRU4</accession>
<feature type="binding site" evidence="7">
    <location>
        <position position="134"/>
    </location>
    <ligand>
        <name>Fe cation</name>
        <dbReference type="ChEBI" id="CHEBI:24875"/>
    </ligand>
</feature>
<feature type="binding site" evidence="7">
    <location>
        <position position="351"/>
    </location>
    <ligand>
        <name>substrate</name>
    </ligand>
</feature>
<comment type="catalytic activity">
    <reaction evidence="6 7">
        <text>L-threonylcarbamoyladenylate + adenosine(37) in tRNA = N(6)-L-threonylcarbamoyladenosine(37) in tRNA + AMP + H(+)</text>
        <dbReference type="Rhea" id="RHEA:37059"/>
        <dbReference type="Rhea" id="RHEA-COMP:10162"/>
        <dbReference type="Rhea" id="RHEA-COMP:10163"/>
        <dbReference type="ChEBI" id="CHEBI:15378"/>
        <dbReference type="ChEBI" id="CHEBI:73682"/>
        <dbReference type="ChEBI" id="CHEBI:74411"/>
        <dbReference type="ChEBI" id="CHEBI:74418"/>
        <dbReference type="ChEBI" id="CHEBI:456215"/>
        <dbReference type="EC" id="2.3.1.234"/>
    </reaction>
</comment>
<keyword evidence="7" id="KW-0963">Cytoplasm</keyword>
<dbReference type="GO" id="GO:0002949">
    <property type="term" value="P:tRNA threonylcarbamoyladenosine modification"/>
    <property type="evidence" value="ECO:0007669"/>
    <property type="project" value="UniProtKB-UniRule"/>
</dbReference>
<dbReference type="GO" id="GO:0061711">
    <property type="term" value="F:tRNA N(6)-L-threonylcarbamoyladenine synthase activity"/>
    <property type="evidence" value="ECO:0007669"/>
    <property type="project" value="UniProtKB-EC"/>
</dbReference>
<evidence type="ECO:0000259" key="8">
    <source>
        <dbReference type="Pfam" id="PF00814"/>
    </source>
</evidence>
<dbReference type="EC" id="2.3.1.234" evidence="7"/>
<protein>
    <recommendedName>
        <fullName evidence="7">tRNA N6-adenosine threonylcarbamoyltransferase</fullName>
        <ecNumber evidence="7">2.3.1.234</ecNumber>
    </recommendedName>
    <alternativeName>
        <fullName evidence="7">N6-L-threonylcarbamoyladenine synthase</fullName>
        <shortName evidence="7">t(6)A synthase</shortName>
    </alternativeName>
    <alternativeName>
        <fullName evidence="7">t(6)A37 threonylcarbamoyladenosine biosynthesis protein TsaD</fullName>
    </alternativeName>
    <alternativeName>
        <fullName evidence="7">tRNA threonylcarbamoyladenosine biosynthesis protein TsaD</fullName>
    </alternativeName>
</protein>
<dbReference type="AlphaFoldDB" id="A0A7Y9NRU4"/>
<evidence type="ECO:0000256" key="3">
    <source>
        <dbReference type="ARBA" id="ARBA00022723"/>
    </source>
</evidence>
<keyword evidence="3 7" id="KW-0479">Metal-binding</keyword>
<dbReference type="GO" id="GO:0005737">
    <property type="term" value="C:cytoplasm"/>
    <property type="evidence" value="ECO:0007669"/>
    <property type="project" value="UniProtKB-SubCell"/>
</dbReference>
<dbReference type="NCBIfam" id="TIGR00329">
    <property type="entry name" value="gcp_kae1"/>
    <property type="match status" value="1"/>
</dbReference>
<proteinExistence type="inferred from homology"/>
<evidence type="ECO:0000256" key="6">
    <source>
        <dbReference type="ARBA" id="ARBA00048117"/>
    </source>
</evidence>
<gene>
    <name evidence="7" type="primary">tsaD</name>
    <name evidence="9" type="ORF">HDF12_004149</name>
</gene>
<comment type="similarity">
    <text evidence="7">Belongs to the KAE1 / TsaD family.</text>
</comment>
<feature type="domain" description="Gcp-like" evidence="8">
    <location>
        <begin position="41"/>
        <end position="385"/>
    </location>
</feature>
<sequence length="413" mass="43708">MRESPQCGETSGQAIGTGLILGIESSCDETAAAVVRAGSEALSNVVASQMSLHANYGGVVPELASREHLRNIVPVVREAMSRASAAAGHPVTFSDLDAVAVTAGPGLAGALLVGITYAKALTFGLDKPLISVNHLEGHIHAVLMETRQLNELPMELPLLALVVSGGHTHLYLATHEQGGETNWTYRNVGRTVDDAAGEAYDKVAKLLGLGYPGGPWIDALAPHGNPRAVPFTFGEIKHRVPREGVTNKKAPTNTEGPHFDFSFSGIKTAVLRYVETHNMRDSIEARRAVLAADPTLTPKSEAVIKLCDQQTLDLIASFQYAVVGNLQRQTFAAAEALGARSIVVSGGVAANSELRRRLQAEADRRNLPIAFPSLALSTDNAAMIAAAAWPKLLARDFASEDLGATPQLLLGQQ</sequence>
<feature type="binding site" evidence="7">
    <location>
        <position position="138"/>
    </location>
    <ligand>
        <name>Fe cation</name>
        <dbReference type="ChEBI" id="CHEBI:24875"/>
    </ligand>
</feature>
<dbReference type="EMBL" id="JACCCV010000002">
    <property type="protein sequence ID" value="NYF53750.1"/>
    <property type="molecule type" value="Genomic_DNA"/>
</dbReference>
<evidence type="ECO:0000313" key="10">
    <source>
        <dbReference type="Proteomes" id="UP000534186"/>
    </source>
</evidence>
<dbReference type="InterPro" id="IPR017861">
    <property type="entry name" value="KAE1/TsaD"/>
</dbReference>
<dbReference type="PRINTS" id="PR00789">
    <property type="entry name" value="OSIALOPTASE"/>
</dbReference>
<dbReference type="CDD" id="cd24133">
    <property type="entry name" value="ASKHA_NBD_TsaD_bac"/>
    <property type="match status" value="1"/>
</dbReference>
<keyword evidence="2 7" id="KW-0819">tRNA processing</keyword>
<comment type="function">
    <text evidence="7">Required for the formation of a threonylcarbamoyl group on adenosine at position 37 (t(6)A37) in tRNAs that read codons beginning with adenine. Is involved in the transfer of the threonylcarbamoyl moiety of threonylcarbamoyl-AMP (TC-AMP) to the N6 group of A37, together with TsaE and TsaB. TsaD likely plays a direct catalytic role in this reaction.</text>
</comment>
<reference evidence="9 10" key="1">
    <citation type="submission" date="2020-07" db="EMBL/GenBank/DDBJ databases">
        <title>Genomic Encyclopedia of Type Strains, Phase IV (KMG-V): Genome sequencing to study the core and pangenomes of soil and plant-associated prokaryotes.</title>
        <authorList>
            <person name="Whitman W."/>
        </authorList>
    </citation>
    <scope>NUCLEOTIDE SEQUENCE [LARGE SCALE GENOMIC DNA]</scope>
    <source>
        <strain evidence="9 10">M8UP30</strain>
    </source>
</reference>
<comment type="cofactor">
    <cofactor evidence="7">
        <name>Fe(2+)</name>
        <dbReference type="ChEBI" id="CHEBI:29033"/>
    </cofactor>
    <text evidence="7">Binds 1 Fe(2+) ion per subunit.</text>
</comment>
<dbReference type="Proteomes" id="UP000534186">
    <property type="component" value="Unassembled WGS sequence"/>
</dbReference>
<dbReference type="GO" id="GO:0005506">
    <property type="term" value="F:iron ion binding"/>
    <property type="evidence" value="ECO:0007669"/>
    <property type="project" value="UniProtKB-UniRule"/>
</dbReference>
<dbReference type="InterPro" id="IPR043129">
    <property type="entry name" value="ATPase_NBD"/>
</dbReference>
<evidence type="ECO:0000256" key="7">
    <source>
        <dbReference type="HAMAP-Rule" id="MF_01445"/>
    </source>
</evidence>
<dbReference type="FunFam" id="3.30.420.40:FF:000012">
    <property type="entry name" value="tRNA N6-adenosine threonylcarbamoyltransferase"/>
    <property type="match status" value="1"/>
</dbReference>
<keyword evidence="1 7" id="KW-0808">Transferase</keyword>
<dbReference type="NCBIfam" id="TIGR03723">
    <property type="entry name" value="T6A_TsaD_YgjD"/>
    <property type="match status" value="1"/>
</dbReference>
<evidence type="ECO:0000256" key="2">
    <source>
        <dbReference type="ARBA" id="ARBA00022694"/>
    </source>
</evidence>
<feature type="binding site" evidence="7">
    <location>
        <position position="218"/>
    </location>
    <ligand>
        <name>substrate</name>
    </ligand>
</feature>
<feature type="binding site" evidence="7">
    <location>
        <position position="214"/>
    </location>
    <ligand>
        <name>substrate</name>
    </ligand>
</feature>
<evidence type="ECO:0000256" key="4">
    <source>
        <dbReference type="ARBA" id="ARBA00023004"/>
    </source>
</evidence>
<feature type="binding site" evidence="7">
    <location>
        <begin position="162"/>
        <end position="166"/>
    </location>
    <ligand>
        <name>substrate</name>
    </ligand>
</feature>
<name>A0A7Y9NRU4_9BACT</name>
<keyword evidence="5 7" id="KW-0012">Acyltransferase</keyword>
<dbReference type="SUPFAM" id="SSF53067">
    <property type="entry name" value="Actin-like ATPase domain"/>
    <property type="match status" value="2"/>
</dbReference>
<feature type="binding site" evidence="7">
    <location>
        <position position="379"/>
    </location>
    <ligand>
        <name>Fe cation</name>
        <dbReference type="ChEBI" id="CHEBI:24875"/>
    </ligand>
</feature>
<dbReference type="InterPro" id="IPR022450">
    <property type="entry name" value="TsaD"/>
</dbReference>
<comment type="caution">
    <text evidence="9">The sequence shown here is derived from an EMBL/GenBank/DDBJ whole genome shotgun (WGS) entry which is preliminary data.</text>
</comment>
<evidence type="ECO:0000313" key="9">
    <source>
        <dbReference type="EMBL" id="NYF53750.1"/>
    </source>
</evidence>
<dbReference type="PROSITE" id="PS01016">
    <property type="entry name" value="GLYCOPROTEASE"/>
    <property type="match status" value="1"/>
</dbReference>